<name>A0A2I0H1E3_PUNGR</name>
<feature type="non-terminal residue" evidence="1">
    <location>
        <position position="1"/>
    </location>
</feature>
<sequence length="53" mass="5557">DADDLNWGVVAEIEASIPRNRENPQIGDLPILTGGAMTSTITPPQLPSSTPLS</sequence>
<gene>
    <name evidence="1" type="ORF">CRG98_049967</name>
</gene>
<proteinExistence type="predicted"/>
<evidence type="ECO:0000313" key="2">
    <source>
        <dbReference type="Proteomes" id="UP000233551"/>
    </source>
</evidence>
<accession>A0A2I0H1E3</accession>
<reference evidence="1 2" key="1">
    <citation type="submission" date="2017-11" db="EMBL/GenBank/DDBJ databases">
        <title>De-novo sequencing of pomegranate (Punica granatum L.) genome.</title>
        <authorList>
            <person name="Akparov Z."/>
            <person name="Amiraslanov A."/>
            <person name="Hajiyeva S."/>
            <person name="Abbasov M."/>
            <person name="Kaur K."/>
            <person name="Hamwieh A."/>
            <person name="Solovyev V."/>
            <person name="Salamov A."/>
            <person name="Braich B."/>
            <person name="Kosarev P."/>
            <person name="Mahmoud A."/>
            <person name="Hajiyev E."/>
            <person name="Babayeva S."/>
            <person name="Izzatullayeva V."/>
            <person name="Mammadov A."/>
            <person name="Mammadov A."/>
            <person name="Sharifova S."/>
            <person name="Ojaghi J."/>
            <person name="Eynullazada K."/>
            <person name="Bayramov B."/>
            <person name="Abdulazimova A."/>
            <person name="Shahmuradov I."/>
        </authorList>
    </citation>
    <scope>NUCLEOTIDE SEQUENCE [LARGE SCALE GENOMIC DNA]</scope>
    <source>
        <strain evidence="2">cv. AG2017</strain>
        <tissue evidence="1">Leaf</tissue>
    </source>
</reference>
<keyword evidence="2" id="KW-1185">Reference proteome</keyword>
<dbReference type="EMBL" id="PGOL01043970">
    <property type="protein sequence ID" value="PKH89588.1"/>
    <property type="molecule type" value="Genomic_DNA"/>
</dbReference>
<dbReference type="AlphaFoldDB" id="A0A2I0H1E3"/>
<comment type="caution">
    <text evidence="1">The sequence shown here is derived from an EMBL/GenBank/DDBJ whole genome shotgun (WGS) entry which is preliminary data.</text>
</comment>
<protein>
    <submittedName>
        <fullName evidence="1">Uncharacterized protein</fullName>
    </submittedName>
</protein>
<dbReference type="Proteomes" id="UP000233551">
    <property type="component" value="Unassembled WGS sequence"/>
</dbReference>
<evidence type="ECO:0000313" key="1">
    <source>
        <dbReference type="EMBL" id="PKH89588.1"/>
    </source>
</evidence>
<organism evidence="1 2">
    <name type="scientific">Punica granatum</name>
    <name type="common">Pomegranate</name>
    <dbReference type="NCBI Taxonomy" id="22663"/>
    <lineage>
        <taxon>Eukaryota</taxon>
        <taxon>Viridiplantae</taxon>
        <taxon>Streptophyta</taxon>
        <taxon>Embryophyta</taxon>
        <taxon>Tracheophyta</taxon>
        <taxon>Spermatophyta</taxon>
        <taxon>Magnoliopsida</taxon>
        <taxon>eudicotyledons</taxon>
        <taxon>Gunneridae</taxon>
        <taxon>Pentapetalae</taxon>
        <taxon>rosids</taxon>
        <taxon>malvids</taxon>
        <taxon>Myrtales</taxon>
        <taxon>Lythraceae</taxon>
        <taxon>Punica</taxon>
    </lineage>
</organism>